<evidence type="ECO:0008006" key="7">
    <source>
        <dbReference type="Google" id="ProtNLM"/>
    </source>
</evidence>
<dbReference type="PROSITE" id="PS50088">
    <property type="entry name" value="ANK_REPEAT"/>
    <property type="match status" value="4"/>
</dbReference>
<organism evidence="5 6">
    <name type="scientific">Humicola insolens</name>
    <name type="common">Soft-rot fungus</name>
    <dbReference type="NCBI Taxonomy" id="85995"/>
    <lineage>
        <taxon>Eukaryota</taxon>
        <taxon>Fungi</taxon>
        <taxon>Dikarya</taxon>
        <taxon>Ascomycota</taxon>
        <taxon>Pezizomycotina</taxon>
        <taxon>Sordariomycetes</taxon>
        <taxon>Sordariomycetidae</taxon>
        <taxon>Sordariales</taxon>
        <taxon>Chaetomiaceae</taxon>
        <taxon>Mycothermus</taxon>
    </lineage>
</organism>
<evidence type="ECO:0000313" key="6">
    <source>
        <dbReference type="Proteomes" id="UP001583172"/>
    </source>
</evidence>
<dbReference type="PANTHER" id="PTHR24180:SF45">
    <property type="entry name" value="POLY [ADP-RIBOSE] POLYMERASE TANKYRASE"/>
    <property type="match status" value="1"/>
</dbReference>
<dbReference type="Proteomes" id="UP001583172">
    <property type="component" value="Unassembled WGS sequence"/>
</dbReference>
<keyword evidence="1" id="KW-0677">Repeat</keyword>
<keyword evidence="6" id="KW-1185">Reference proteome</keyword>
<gene>
    <name evidence="5" type="ORF">VTJ49DRAFT_6579</name>
</gene>
<evidence type="ECO:0000256" key="4">
    <source>
        <dbReference type="SAM" id="MobiDB-lite"/>
    </source>
</evidence>
<feature type="region of interest" description="Disordered" evidence="4">
    <location>
        <begin position="1056"/>
        <end position="1076"/>
    </location>
</feature>
<dbReference type="Gene3D" id="1.25.40.20">
    <property type="entry name" value="Ankyrin repeat-containing domain"/>
    <property type="match status" value="1"/>
</dbReference>
<evidence type="ECO:0000256" key="3">
    <source>
        <dbReference type="PROSITE-ProRule" id="PRU00023"/>
    </source>
</evidence>
<keyword evidence="2 3" id="KW-0040">ANK repeat</keyword>
<dbReference type="InterPro" id="IPR051637">
    <property type="entry name" value="Ank_repeat_dom-contain_49"/>
</dbReference>
<dbReference type="InterPro" id="IPR002110">
    <property type="entry name" value="Ankyrin_rpt"/>
</dbReference>
<dbReference type="Pfam" id="PF12796">
    <property type="entry name" value="Ank_2"/>
    <property type="match status" value="2"/>
</dbReference>
<evidence type="ECO:0000313" key="5">
    <source>
        <dbReference type="EMBL" id="KAL1835513.1"/>
    </source>
</evidence>
<evidence type="ECO:0000256" key="1">
    <source>
        <dbReference type="ARBA" id="ARBA00022737"/>
    </source>
</evidence>
<reference evidence="5 6" key="1">
    <citation type="journal article" date="2024" name="Commun. Biol.">
        <title>Comparative genomic analysis of thermophilic fungi reveals convergent evolutionary adaptations and gene losses.</title>
        <authorList>
            <person name="Steindorff A.S."/>
            <person name="Aguilar-Pontes M.V."/>
            <person name="Robinson A.J."/>
            <person name="Andreopoulos B."/>
            <person name="LaButti K."/>
            <person name="Kuo A."/>
            <person name="Mondo S."/>
            <person name="Riley R."/>
            <person name="Otillar R."/>
            <person name="Haridas S."/>
            <person name="Lipzen A."/>
            <person name="Grimwood J."/>
            <person name="Schmutz J."/>
            <person name="Clum A."/>
            <person name="Reid I.D."/>
            <person name="Moisan M.C."/>
            <person name="Butler G."/>
            <person name="Nguyen T.T.M."/>
            <person name="Dewar K."/>
            <person name="Conant G."/>
            <person name="Drula E."/>
            <person name="Henrissat B."/>
            <person name="Hansel C."/>
            <person name="Singer S."/>
            <person name="Hutchinson M.I."/>
            <person name="de Vries R.P."/>
            <person name="Natvig D.O."/>
            <person name="Powell A.J."/>
            <person name="Tsang A."/>
            <person name="Grigoriev I.V."/>
        </authorList>
    </citation>
    <scope>NUCLEOTIDE SEQUENCE [LARGE SCALE GENOMIC DNA]</scope>
    <source>
        <strain evidence="5 6">CBS 620.91</strain>
    </source>
</reference>
<dbReference type="SUPFAM" id="SSF48403">
    <property type="entry name" value="Ankyrin repeat"/>
    <property type="match status" value="1"/>
</dbReference>
<dbReference type="EMBL" id="JAZGSY010000627">
    <property type="protein sequence ID" value="KAL1835513.1"/>
    <property type="molecule type" value="Genomic_DNA"/>
</dbReference>
<feature type="repeat" description="ANK" evidence="3">
    <location>
        <begin position="982"/>
        <end position="1005"/>
    </location>
</feature>
<accession>A0ABR3V159</accession>
<dbReference type="PANTHER" id="PTHR24180">
    <property type="entry name" value="CYCLIN-DEPENDENT KINASE INHIBITOR 2C-RELATED"/>
    <property type="match status" value="1"/>
</dbReference>
<feature type="repeat" description="ANK" evidence="3">
    <location>
        <begin position="1062"/>
        <end position="1076"/>
    </location>
</feature>
<dbReference type="PROSITE" id="PS50297">
    <property type="entry name" value="ANK_REP_REGION"/>
    <property type="match status" value="4"/>
</dbReference>
<feature type="region of interest" description="Disordered" evidence="4">
    <location>
        <begin position="1"/>
        <end position="29"/>
    </location>
</feature>
<comment type="caution">
    <text evidence="5">The sequence shown here is derived from an EMBL/GenBank/DDBJ whole genome shotgun (WGS) entry which is preliminary data.</text>
</comment>
<name>A0ABR3V159_HUMIN</name>
<feature type="region of interest" description="Disordered" evidence="4">
    <location>
        <begin position="766"/>
        <end position="886"/>
    </location>
</feature>
<feature type="repeat" description="ANK" evidence="3">
    <location>
        <begin position="1022"/>
        <end position="1054"/>
    </location>
</feature>
<feature type="compositionally biased region" description="Basic and acidic residues" evidence="4">
    <location>
        <begin position="685"/>
        <end position="707"/>
    </location>
</feature>
<dbReference type="SMART" id="SM00248">
    <property type="entry name" value="ANK"/>
    <property type="match status" value="3"/>
</dbReference>
<dbReference type="InterPro" id="IPR036770">
    <property type="entry name" value="Ankyrin_rpt-contain_sf"/>
</dbReference>
<sequence length="1076" mass="121058">MPPRSYNPVVPDDFENSFLPDDEGSRSRDHVNAVADKQVNIVYDPSQGSKDMSIRLELDAEEDWEGELETFCRLKRLGLIKEAKKYFWSSLGHLSTIPYIRVQYAEMLLFAGHYKEFRDLTFLPEFPPGPENETPDDRDRAKLAANYALLDLLSQRPIPQYLSGAWRTVRDTLWALVTESLIGSTEFQLLTLCLRVVRRLEWCTNHHTVGPAKVHAKCLFDWQQMYHGLDLFIAAVSVFGWENAANEFFGTIYIPKVVDKLFKDWIRPLYDESCVMGLLDLLTSLILQDHSDRMRTRNLLFLQNAKALADDVERNDPNLMMTRPFVQWLLAKSLLEMEAPSALPDGSHLQGPNILRLEQDSGINLPICVPSRRTAKPDWNSFLYQSGPAQKHAVEVVIRAADEIGDYSLRADAIKLLILQSEDPKSWFTALAKLQVDAQGDMDGYLATCLSGYLMPTAADQEADLLRNLVLSGSPADCSIVEQCENATLKWAWSMFRVLFSSAQDVNISPTARGEELSFLLNGFRLDNSTLPLYVREFAYTEFGVPLPESMHILSVYDPSPQDEDSQKDSSKQANPKLYPAPLPRVEPERRMQAKARGWTGQGRPPAVETRGPQPTIWLDPLAQGISPEVQASGRPSDDNLNATAPPPRPQSSIGQRNFESVQRGESSKTASSRKDRFSGMMGSDQKRRSGDEKRFPRKVDRDRSHDSYTWNEEVGSESPPVEKPQMSTEDGFTKLSFPESILNDHDVTVLVVDQNNPEEARVFKFQKDNPPETMASAKSRCMKRKATALKPPEELEFEPEEQELQPEATSAMFDVESEPSESTAKGPQSRKKTDDNVAPAPRDPIEPKFEPSTKPSGPDARRMPEEVEPLIPPKLSRPPTFVEDVDDEDGLVVPSITTDTRVKTTKHILSIEGHGKSSERIRYGEEHGIKLKPPKRTRDKHGNTLLHLATKRGRSEVVNLLLTYKHSNNPVSLDLNARNVDGETPLHLAIRHSHPGVVSRLLEHTNINDTVFLDVNARNTNRMTPLHLAAQQGDIHIVQLFLEHNDTNNTISFNGNARDKDGNTPLHLAAHRGHA</sequence>
<feature type="repeat" description="ANK" evidence="3">
    <location>
        <begin position="942"/>
        <end position="963"/>
    </location>
</feature>
<protein>
    <recommendedName>
        <fullName evidence="7">Ankyrin repeat protein</fullName>
    </recommendedName>
</protein>
<evidence type="ECO:0000256" key="2">
    <source>
        <dbReference type="ARBA" id="ARBA00023043"/>
    </source>
</evidence>
<proteinExistence type="predicted"/>
<feature type="compositionally biased region" description="Acidic residues" evidence="4">
    <location>
        <begin position="795"/>
        <end position="805"/>
    </location>
</feature>
<feature type="region of interest" description="Disordered" evidence="4">
    <location>
        <begin position="555"/>
        <end position="735"/>
    </location>
</feature>
<feature type="compositionally biased region" description="Polar residues" evidence="4">
    <location>
        <begin position="651"/>
        <end position="671"/>
    </location>
</feature>